<feature type="binding site" evidence="5">
    <location>
        <position position="221"/>
    </location>
    <ligand>
        <name>(2E)-4-hydroxy-3-methylbut-2-enyl diphosphate</name>
        <dbReference type="ChEBI" id="CHEBI:128753"/>
    </ligand>
</feature>
<sequence length="283" mass="30311">MTMPSIEIAAQAGACYGVERALRLVKEANCQAKGSVQTLGPLIHNPQVVQELEHDGVRVASSVDDATANTVVIRSHGVAPEVVVRARELGKTTLDATCPYVKKVHHAAKFLEEQGYQVIVVGESGHPEVEGTRGNAPSALVVTTPEQLEKVKLKRKVGIVVQTTQSKVNLQAIVAYLLGRVEELRVFDTICAATTERQTAAADLSSRVDTMIVIGGRISANTTRLAEICSERCANTHHIETPDELEAAWFTSSQHIGITAGASTPANQIQTVYAAIVSLCEQL</sequence>
<accession>A0AB38A4K1</accession>
<name>A0AB38A4K1_9ACTN</name>
<feature type="binding site" evidence="5">
    <location>
        <position position="15"/>
    </location>
    <ligand>
        <name>[4Fe-4S] cluster</name>
        <dbReference type="ChEBI" id="CHEBI:49883"/>
    </ligand>
</feature>
<comment type="function">
    <text evidence="5">Catalyzes the conversion of 1-hydroxy-2-methyl-2-(E)-butenyl 4-diphosphate (HMBPP) into a mixture of isopentenyl diphosphate (IPP) and dimethylallyl diphosphate (DMAPP). Acts in the terminal step of the DOXP/MEP pathway for isoprenoid precursor biosynthesis.</text>
</comment>
<comment type="catalytic activity">
    <reaction evidence="5">
        <text>isopentenyl diphosphate + 2 oxidized [2Fe-2S]-[ferredoxin] + H2O = (2E)-4-hydroxy-3-methylbut-2-enyl diphosphate + 2 reduced [2Fe-2S]-[ferredoxin] + 2 H(+)</text>
        <dbReference type="Rhea" id="RHEA:24488"/>
        <dbReference type="Rhea" id="RHEA-COMP:10000"/>
        <dbReference type="Rhea" id="RHEA-COMP:10001"/>
        <dbReference type="ChEBI" id="CHEBI:15377"/>
        <dbReference type="ChEBI" id="CHEBI:15378"/>
        <dbReference type="ChEBI" id="CHEBI:33737"/>
        <dbReference type="ChEBI" id="CHEBI:33738"/>
        <dbReference type="ChEBI" id="CHEBI:128753"/>
        <dbReference type="ChEBI" id="CHEBI:128769"/>
        <dbReference type="EC" id="1.17.7.4"/>
    </reaction>
</comment>
<protein>
    <recommendedName>
        <fullName evidence="5">4-hydroxy-3-methylbut-2-enyl diphosphate reductase</fullName>
        <shortName evidence="5">HMBPP reductase</shortName>
        <ecNumber evidence="5">1.17.7.4</ecNumber>
    </recommendedName>
</protein>
<comment type="caution">
    <text evidence="6">The sequence shown here is derived from an EMBL/GenBank/DDBJ whole genome shotgun (WGS) entry which is preliminary data.</text>
</comment>
<dbReference type="NCBIfam" id="TIGR00216">
    <property type="entry name" value="ispH_lytB"/>
    <property type="match status" value="1"/>
</dbReference>
<feature type="binding site" evidence="5">
    <location>
        <position position="263"/>
    </location>
    <ligand>
        <name>isopentenyl diphosphate</name>
        <dbReference type="ChEBI" id="CHEBI:128769"/>
    </ligand>
</feature>
<keyword evidence="3 5" id="KW-0408">Iron</keyword>
<dbReference type="Gene3D" id="3.40.1010.20">
    <property type="entry name" value="4-hydroxy-3-methylbut-2-enyl diphosphate reductase, catalytic domain"/>
    <property type="match status" value="2"/>
</dbReference>
<gene>
    <name evidence="5" type="primary">ispH</name>
    <name evidence="6" type="ORF">SAMN04489746_0121</name>
</gene>
<feature type="binding site" evidence="5">
    <location>
        <position position="219"/>
    </location>
    <ligand>
        <name>dimethylallyl diphosphate</name>
        <dbReference type="ChEBI" id="CHEBI:57623"/>
    </ligand>
</feature>
<feature type="binding site" evidence="5">
    <location>
        <position position="76"/>
    </location>
    <ligand>
        <name>(2E)-4-hydroxy-3-methylbut-2-enyl diphosphate</name>
        <dbReference type="ChEBI" id="CHEBI:128753"/>
    </ligand>
</feature>
<evidence type="ECO:0000256" key="1">
    <source>
        <dbReference type="ARBA" id="ARBA00022485"/>
    </source>
</evidence>
<comment type="catalytic activity">
    <reaction evidence="5">
        <text>dimethylallyl diphosphate + 2 oxidized [2Fe-2S]-[ferredoxin] + H2O = (2E)-4-hydroxy-3-methylbut-2-enyl diphosphate + 2 reduced [2Fe-2S]-[ferredoxin] + 2 H(+)</text>
        <dbReference type="Rhea" id="RHEA:24825"/>
        <dbReference type="Rhea" id="RHEA-COMP:10000"/>
        <dbReference type="Rhea" id="RHEA-COMP:10001"/>
        <dbReference type="ChEBI" id="CHEBI:15377"/>
        <dbReference type="ChEBI" id="CHEBI:15378"/>
        <dbReference type="ChEBI" id="CHEBI:33737"/>
        <dbReference type="ChEBI" id="CHEBI:33738"/>
        <dbReference type="ChEBI" id="CHEBI:57623"/>
        <dbReference type="ChEBI" id="CHEBI:128753"/>
        <dbReference type="EC" id="1.17.7.4"/>
    </reaction>
</comment>
<keyword evidence="4 5" id="KW-0411">Iron-sulfur</keyword>
<feature type="binding site" evidence="5">
    <location>
        <position position="44"/>
    </location>
    <ligand>
        <name>(2E)-4-hydroxy-3-methylbut-2-enyl diphosphate</name>
        <dbReference type="ChEBI" id="CHEBI:128753"/>
    </ligand>
</feature>
<comment type="pathway">
    <text evidence="5">Isoprenoid biosynthesis; isopentenyl diphosphate biosynthesis via DXP pathway; isopentenyl diphosphate from 1-deoxy-D-xylulose 5-phosphate: step 6/6.</text>
</comment>
<dbReference type="GO" id="GO:0046872">
    <property type="term" value="F:metal ion binding"/>
    <property type="evidence" value="ECO:0007669"/>
    <property type="project" value="UniProtKB-KW"/>
</dbReference>
<feature type="binding site" evidence="5">
    <location>
        <position position="219"/>
    </location>
    <ligand>
        <name>(2E)-4-hydroxy-3-methylbut-2-enyl diphosphate</name>
        <dbReference type="ChEBI" id="CHEBI:128753"/>
    </ligand>
</feature>
<keyword evidence="1 5" id="KW-0004">4Fe-4S</keyword>
<dbReference type="Gene3D" id="3.40.50.11270">
    <property type="match status" value="1"/>
</dbReference>
<dbReference type="GO" id="GO:0051745">
    <property type="term" value="F:4-hydroxy-3-methylbut-2-enyl diphosphate reductase activity"/>
    <property type="evidence" value="ECO:0007669"/>
    <property type="project" value="UniProtKB-UniRule"/>
</dbReference>
<dbReference type="GO" id="GO:0016114">
    <property type="term" value="P:terpenoid biosynthetic process"/>
    <property type="evidence" value="ECO:0007669"/>
    <property type="project" value="UniProtKB-UniRule"/>
</dbReference>
<feature type="binding site" evidence="5">
    <location>
        <position position="126"/>
    </location>
    <ligand>
        <name>dimethylallyl diphosphate</name>
        <dbReference type="ChEBI" id="CHEBI:57623"/>
    </ligand>
</feature>
<dbReference type="GO" id="GO:0050992">
    <property type="term" value="P:dimethylallyl diphosphate biosynthetic process"/>
    <property type="evidence" value="ECO:0007669"/>
    <property type="project" value="UniProtKB-UniRule"/>
</dbReference>
<evidence type="ECO:0000256" key="2">
    <source>
        <dbReference type="ARBA" id="ARBA00022723"/>
    </source>
</evidence>
<evidence type="ECO:0000256" key="4">
    <source>
        <dbReference type="ARBA" id="ARBA00023014"/>
    </source>
</evidence>
<feature type="binding site" evidence="5">
    <location>
        <position position="126"/>
    </location>
    <ligand>
        <name>(2E)-4-hydroxy-3-methylbut-2-enyl diphosphate</name>
        <dbReference type="ChEBI" id="CHEBI:128753"/>
    </ligand>
</feature>
<dbReference type="GO" id="GO:0051539">
    <property type="term" value="F:4 iron, 4 sulfur cluster binding"/>
    <property type="evidence" value="ECO:0007669"/>
    <property type="project" value="UniProtKB-UniRule"/>
</dbReference>
<evidence type="ECO:0000256" key="5">
    <source>
        <dbReference type="HAMAP-Rule" id="MF_00191"/>
    </source>
</evidence>
<dbReference type="InterPro" id="IPR003451">
    <property type="entry name" value="LytB/IspH"/>
</dbReference>
<feature type="binding site" evidence="5">
    <location>
        <position position="221"/>
    </location>
    <ligand>
        <name>dimethylallyl diphosphate</name>
        <dbReference type="ChEBI" id="CHEBI:57623"/>
    </ligand>
</feature>
<dbReference type="RefSeq" id="WP_002563645.1">
    <property type="nucleotide sequence ID" value="NZ_CALJSN010000005.1"/>
</dbReference>
<feature type="binding site" evidence="5">
    <location>
        <position position="76"/>
    </location>
    <ligand>
        <name>dimethylallyl diphosphate</name>
        <dbReference type="ChEBI" id="CHEBI:57623"/>
    </ligand>
</feature>
<dbReference type="Proteomes" id="UP000183687">
    <property type="component" value="Unassembled WGS sequence"/>
</dbReference>
<comment type="similarity">
    <text evidence="5">Belongs to the IspH family.</text>
</comment>
<feature type="binding site" evidence="5">
    <location>
        <position position="126"/>
    </location>
    <ligand>
        <name>isopentenyl diphosphate</name>
        <dbReference type="ChEBI" id="CHEBI:128769"/>
    </ligand>
</feature>
<feature type="binding site" evidence="5">
    <location>
        <position position="44"/>
    </location>
    <ligand>
        <name>dimethylallyl diphosphate</name>
        <dbReference type="ChEBI" id="CHEBI:57623"/>
    </ligand>
</feature>
<dbReference type="CDD" id="cd13944">
    <property type="entry name" value="lytB_ispH"/>
    <property type="match status" value="1"/>
</dbReference>
<dbReference type="EMBL" id="FNSH01000001">
    <property type="protein sequence ID" value="SEB41008.1"/>
    <property type="molecule type" value="Genomic_DNA"/>
</dbReference>
<organism evidence="6 7">
    <name type="scientific">Atopobium minutum</name>
    <dbReference type="NCBI Taxonomy" id="1381"/>
    <lineage>
        <taxon>Bacteria</taxon>
        <taxon>Bacillati</taxon>
        <taxon>Actinomycetota</taxon>
        <taxon>Coriobacteriia</taxon>
        <taxon>Coriobacteriales</taxon>
        <taxon>Atopobiaceae</taxon>
        <taxon>Atopobium</taxon>
    </lineage>
</organism>
<proteinExistence type="inferred from homology"/>
<dbReference type="Pfam" id="PF02401">
    <property type="entry name" value="LYTB"/>
    <property type="match status" value="1"/>
</dbReference>
<keyword evidence="5" id="KW-0560">Oxidoreductase</keyword>
<feature type="binding site" evidence="5">
    <location>
        <position position="219"/>
    </location>
    <ligand>
        <name>isopentenyl diphosphate</name>
        <dbReference type="ChEBI" id="CHEBI:128769"/>
    </ligand>
</feature>
<dbReference type="EC" id="1.17.7.4" evidence="5"/>
<reference evidence="6 7" key="1">
    <citation type="submission" date="2016-10" db="EMBL/GenBank/DDBJ databases">
        <authorList>
            <person name="Varghese N."/>
            <person name="Submissions S."/>
        </authorList>
    </citation>
    <scope>NUCLEOTIDE SEQUENCE [LARGE SCALE GENOMIC DNA]</scope>
    <source>
        <strain evidence="6 7">DSM 20586</strain>
    </source>
</reference>
<keyword evidence="5" id="KW-0414">Isoprene biosynthesis</keyword>
<feature type="binding site" evidence="5">
    <location>
        <position position="263"/>
    </location>
    <ligand>
        <name>dimethylallyl diphosphate</name>
        <dbReference type="ChEBI" id="CHEBI:57623"/>
    </ligand>
</feature>
<feature type="binding site" evidence="5">
    <location>
        <position position="221"/>
    </location>
    <ligand>
        <name>isopentenyl diphosphate</name>
        <dbReference type="ChEBI" id="CHEBI:128769"/>
    </ligand>
</feature>
<comment type="cofactor">
    <cofactor evidence="5">
        <name>[4Fe-4S] cluster</name>
        <dbReference type="ChEBI" id="CHEBI:49883"/>
    </cofactor>
    <text evidence="5">Binds 1 [4Fe-4S] cluster per subunit.</text>
</comment>
<feature type="active site" description="Proton donor" evidence="5">
    <location>
        <position position="128"/>
    </location>
</feature>
<feature type="binding site" evidence="5">
    <location>
        <position position="191"/>
    </location>
    <ligand>
        <name>[4Fe-4S] cluster</name>
        <dbReference type="ChEBI" id="CHEBI:49883"/>
    </ligand>
</feature>
<feature type="binding site" evidence="5">
    <location>
        <position position="263"/>
    </location>
    <ligand>
        <name>(2E)-4-hydroxy-3-methylbut-2-enyl diphosphate</name>
        <dbReference type="ChEBI" id="CHEBI:128753"/>
    </ligand>
</feature>
<feature type="binding site" evidence="5">
    <location>
        <position position="44"/>
    </location>
    <ligand>
        <name>isopentenyl diphosphate</name>
        <dbReference type="ChEBI" id="CHEBI:128769"/>
    </ligand>
</feature>
<comment type="pathway">
    <text evidence="5">Isoprenoid biosynthesis; dimethylallyl diphosphate biosynthesis; dimethylallyl diphosphate from (2E)-4-hydroxy-3-methylbutenyl diphosphate: step 1/1.</text>
</comment>
<evidence type="ECO:0000313" key="7">
    <source>
        <dbReference type="Proteomes" id="UP000183687"/>
    </source>
</evidence>
<dbReference type="PANTHER" id="PTHR30426">
    <property type="entry name" value="4-HYDROXY-3-METHYLBUT-2-ENYL DIPHOSPHATE REDUCTASE"/>
    <property type="match status" value="1"/>
</dbReference>
<feature type="binding site" evidence="5">
    <location>
        <position position="76"/>
    </location>
    <ligand>
        <name>isopentenyl diphosphate</name>
        <dbReference type="ChEBI" id="CHEBI:128769"/>
    </ligand>
</feature>
<keyword evidence="2 5" id="KW-0479">Metal-binding</keyword>
<feature type="binding site" evidence="5">
    <location>
        <position position="98"/>
    </location>
    <ligand>
        <name>[4Fe-4S] cluster</name>
        <dbReference type="ChEBI" id="CHEBI:49883"/>
    </ligand>
</feature>
<feature type="binding site" evidence="5">
    <location>
        <position position="163"/>
    </location>
    <ligand>
        <name>(2E)-4-hydroxy-3-methylbut-2-enyl diphosphate</name>
        <dbReference type="ChEBI" id="CHEBI:128753"/>
    </ligand>
</feature>
<dbReference type="GO" id="GO:0019288">
    <property type="term" value="P:isopentenyl diphosphate biosynthetic process, methylerythritol 4-phosphate pathway"/>
    <property type="evidence" value="ECO:0007669"/>
    <property type="project" value="UniProtKB-UniRule"/>
</dbReference>
<comment type="caution">
    <text evidence="5">Lacks conserved residue(s) required for the propagation of feature annotation.</text>
</comment>
<evidence type="ECO:0000313" key="6">
    <source>
        <dbReference type="EMBL" id="SEB41008.1"/>
    </source>
</evidence>
<dbReference type="AlphaFoldDB" id="A0AB38A4K1"/>
<dbReference type="PANTHER" id="PTHR30426:SF0">
    <property type="entry name" value="4-HYDROXY-3-METHYLBUT-2-ENYL DIPHOSPHATE REDUCTASE"/>
    <property type="match status" value="1"/>
</dbReference>
<evidence type="ECO:0000256" key="3">
    <source>
        <dbReference type="ARBA" id="ARBA00023004"/>
    </source>
</evidence>
<dbReference type="HAMAP" id="MF_00191">
    <property type="entry name" value="IspH"/>
    <property type="match status" value="1"/>
</dbReference>